<dbReference type="Pfam" id="PF13439">
    <property type="entry name" value="Glyco_transf_4"/>
    <property type="match status" value="1"/>
</dbReference>
<dbReference type="EC" id="2.4.-.-" evidence="3"/>
<dbReference type="EMBL" id="JASCXX010000011">
    <property type="protein sequence ID" value="MDI6449598.1"/>
    <property type="molecule type" value="Genomic_DNA"/>
</dbReference>
<dbReference type="Gene3D" id="3.40.50.2000">
    <property type="entry name" value="Glycogen Phosphorylase B"/>
    <property type="match status" value="2"/>
</dbReference>
<dbReference type="PANTHER" id="PTHR45947">
    <property type="entry name" value="SULFOQUINOVOSYL TRANSFERASE SQD2"/>
    <property type="match status" value="1"/>
</dbReference>
<gene>
    <name evidence="3" type="ORF">QJ522_11135</name>
</gene>
<dbReference type="SUPFAM" id="SSF53756">
    <property type="entry name" value="UDP-Glycosyltransferase/glycogen phosphorylase"/>
    <property type="match status" value="1"/>
</dbReference>
<dbReference type="PROSITE" id="PS51257">
    <property type="entry name" value="PROKAR_LIPOPROTEIN"/>
    <property type="match status" value="1"/>
</dbReference>
<dbReference type="CDD" id="cd03801">
    <property type="entry name" value="GT4_PimA-like"/>
    <property type="match status" value="1"/>
</dbReference>
<sequence length="424" mass="47198">MKIRTLMLGWEFPPFISGGLGTACLGLTKAMDRLGMPITFVLPRTKPMHLASGSAALFEGENPGGFAFRHVQFRPVAAVLNPYATTRLGETATLTEGSTEAGLLDEDFDSCDQGNYGPDMYAEVARYTRKVLVLGLTEPFDVIHAHDWMTFPAGVALAKQSGKPLVIQVHSTEFDRSGEHVNQYVYDIERHAMHAAARIIAVSNYTRNIIISRYGVPAEKVEVVYNGVEHQNGCWSGQRQTWPGKSDKIVLFLGRITMQKGPEYFLHAARAVLEKIDNVKFIMAGDGDMLYQSIELAAQLGIGNRVLFTRFLRGDDVRKVYQLADLYVMPSVSEPFGIAPLEALQHDVPVLLSKQSGIAEAFRNALKVDFWDVQEMANKMVAVLRHPPLQGVLRSEGRREALKFRWEDSAARMNEIYHQTLGVA</sequence>
<feature type="domain" description="Glycosyltransferase subfamily 4-like N-terminal" evidence="2">
    <location>
        <begin position="134"/>
        <end position="230"/>
    </location>
</feature>
<dbReference type="Pfam" id="PF00534">
    <property type="entry name" value="Glycos_transf_1"/>
    <property type="match status" value="1"/>
</dbReference>
<dbReference type="InterPro" id="IPR001296">
    <property type="entry name" value="Glyco_trans_1"/>
</dbReference>
<dbReference type="PANTHER" id="PTHR45947:SF3">
    <property type="entry name" value="SULFOQUINOVOSYL TRANSFERASE SQD2"/>
    <property type="match status" value="1"/>
</dbReference>
<feature type="domain" description="Glycosyl transferase family 1" evidence="1">
    <location>
        <begin position="245"/>
        <end position="398"/>
    </location>
</feature>
<dbReference type="GO" id="GO:0016758">
    <property type="term" value="F:hexosyltransferase activity"/>
    <property type="evidence" value="ECO:0007669"/>
    <property type="project" value="TreeGrafter"/>
</dbReference>
<name>A0AAW6U193_9BACT</name>
<dbReference type="RefSeq" id="WP_349245004.1">
    <property type="nucleotide sequence ID" value="NZ_JASCXX010000011.1"/>
</dbReference>
<evidence type="ECO:0000313" key="3">
    <source>
        <dbReference type="EMBL" id="MDI6449598.1"/>
    </source>
</evidence>
<protein>
    <submittedName>
        <fullName evidence="3">Glycosyltransferase family 4 protein</fullName>
        <ecNumber evidence="3">2.4.-.-</ecNumber>
    </submittedName>
</protein>
<dbReference type="InterPro" id="IPR050194">
    <property type="entry name" value="Glycosyltransferase_grp1"/>
</dbReference>
<keyword evidence="4" id="KW-1185">Reference proteome</keyword>
<dbReference type="Proteomes" id="UP001431776">
    <property type="component" value="Unassembled WGS sequence"/>
</dbReference>
<accession>A0AAW6U193</accession>
<comment type="caution">
    <text evidence="3">The sequence shown here is derived from an EMBL/GenBank/DDBJ whole genome shotgun (WGS) entry which is preliminary data.</text>
</comment>
<organism evidence="3 4">
    <name type="scientific">Anaerobaca lacustris</name>
    <dbReference type="NCBI Taxonomy" id="3044600"/>
    <lineage>
        <taxon>Bacteria</taxon>
        <taxon>Pseudomonadati</taxon>
        <taxon>Planctomycetota</taxon>
        <taxon>Phycisphaerae</taxon>
        <taxon>Sedimentisphaerales</taxon>
        <taxon>Anaerobacaceae</taxon>
        <taxon>Anaerobaca</taxon>
    </lineage>
</organism>
<keyword evidence="3" id="KW-0328">Glycosyltransferase</keyword>
<proteinExistence type="predicted"/>
<reference evidence="3" key="1">
    <citation type="submission" date="2023-05" db="EMBL/GenBank/DDBJ databases">
        <title>Anaerotaeda fermentans gen. nov., sp. nov., a novel anaerobic planctomycete of the new family within the order Sedimentisphaerales isolated from Taman Peninsula, Russia.</title>
        <authorList>
            <person name="Khomyakova M.A."/>
            <person name="Merkel A.Y."/>
            <person name="Slobodkin A.I."/>
        </authorList>
    </citation>
    <scope>NUCLEOTIDE SEQUENCE</scope>
    <source>
        <strain evidence="3">M17dextr</strain>
    </source>
</reference>
<evidence type="ECO:0000259" key="1">
    <source>
        <dbReference type="Pfam" id="PF00534"/>
    </source>
</evidence>
<keyword evidence="3" id="KW-0808">Transferase</keyword>
<dbReference type="AlphaFoldDB" id="A0AAW6U193"/>
<dbReference type="InterPro" id="IPR028098">
    <property type="entry name" value="Glyco_trans_4-like_N"/>
</dbReference>
<evidence type="ECO:0000259" key="2">
    <source>
        <dbReference type="Pfam" id="PF13439"/>
    </source>
</evidence>
<evidence type="ECO:0000313" key="4">
    <source>
        <dbReference type="Proteomes" id="UP001431776"/>
    </source>
</evidence>